<evidence type="ECO:0000313" key="3">
    <source>
        <dbReference type="Proteomes" id="UP000824782"/>
    </source>
</evidence>
<protein>
    <submittedName>
        <fullName evidence="2">Uncharacterized protein</fullName>
    </submittedName>
</protein>
<feature type="region of interest" description="Disordered" evidence="1">
    <location>
        <begin position="1"/>
        <end position="27"/>
    </location>
</feature>
<organism evidence="2 3">
    <name type="scientific">Engystomops pustulosus</name>
    <name type="common">Tungara frog</name>
    <name type="synonym">Physalaemus pustulosus</name>
    <dbReference type="NCBI Taxonomy" id="76066"/>
    <lineage>
        <taxon>Eukaryota</taxon>
        <taxon>Metazoa</taxon>
        <taxon>Chordata</taxon>
        <taxon>Craniata</taxon>
        <taxon>Vertebrata</taxon>
        <taxon>Euteleostomi</taxon>
        <taxon>Amphibia</taxon>
        <taxon>Batrachia</taxon>
        <taxon>Anura</taxon>
        <taxon>Neobatrachia</taxon>
        <taxon>Hyloidea</taxon>
        <taxon>Leptodactylidae</taxon>
        <taxon>Leiuperinae</taxon>
        <taxon>Engystomops</taxon>
    </lineage>
</organism>
<name>A0AAV7B0Z0_ENGPU</name>
<keyword evidence="3" id="KW-1185">Reference proteome</keyword>
<dbReference type="AlphaFoldDB" id="A0AAV7B0Z0"/>
<gene>
    <name evidence="2" type="ORF">GDO81_013019</name>
</gene>
<dbReference type="EMBL" id="WNYA01000006">
    <property type="protein sequence ID" value="KAG8565893.1"/>
    <property type="molecule type" value="Genomic_DNA"/>
</dbReference>
<dbReference type="Proteomes" id="UP000824782">
    <property type="component" value="Unassembled WGS sequence"/>
</dbReference>
<reference evidence="2" key="1">
    <citation type="thesis" date="2020" institute="ProQuest LLC" country="789 East Eisenhower Parkway, Ann Arbor, MI, USA">
        <title>Comparative Genomics and Chromosome Evolution.</title>
        <authorList>
            <person name="Mudd A.B."/>
        </authorList>
    </citation>
    <scope>NUCLEOTIDE SEQUENCE</scope>
    <source>
        <strain evidence="2">237g6f4</strain>
        <tissue evidence="2">Blood</tissue>
    </source>
</reference>
<evidence type="ECO:0000313" key="2">
    <source>
        <dbReference type="EMBL" id="KAG8565893.1"/>
    </source>
</evidence>
<accession>A0AAV7B0Z0</accession>
<proteinExistence type="predicted"/>
<evidence type="ECO:0000256" key="1">
    <source>
        <dbReference type="SAM" id="MobiDB-lite"/>
    </source>
</evidence>
<sequence>MQRQPGVLQDGPSIQHKTNESTTQESCRCCASTDREEMWSYIFEDEGLQISTPWSGLWFQRRSLGPAARNDFNHLNSRHPFV</sequence>
<comment type="caution">
    <text evidence="2">The sequence shown here is derived from an EMBL/GenBank/DDBJ whole genome shotgun (WGS) entry which is preliminary data.</text>
</comment>